<evidence type="ECO:0000313" key="3">
    <source>
        <dbReference type="EMBL" id="BDT78584.1"/>
    </source>
</evidence>
<evidence type="ECO:0000256" key="1">
    <source>
        <dbReference type="SAM" id="Phobius"/>
    </source>
</evidence>
<gene>
    <name evidence="3" type="ORF">PKF032_04720</name>
</gene>
<dbReference type="Proteomes" id="UP001211204">
    <property type="component" value="Chromosome"/>
</dbReference>
<keyword evidence="4" id="KW-1185">Reference proteome</keyword>
<protein>
    <submittedName>
        <fullName evidence="3">Membrane protein</fullName>
    </submittedName>
</protein>
<dbReference type="Pfam" id="PF11127">
    <property type="entry name" value="YgaP-like_TM"/>
    <property type="match status" value="1"/>
</dbReference>
<feature type="transmembrane region" description="Helical" evidence="1">
    <location>
        <begin position="12"/>
        <end position="35"/>
    </location>
</feature>
<reference evidence="3 4" key="1">
    <citation type="submission" date="2022-11" db="EMBL/GenBank/DDBJ databases">
        <title>Complete Genome Sequences of three Polynucleobacter sp. Subcluster PnecC Strains KF022, KF023, and KF032 Isolated from a Shallow Eutrophic Lake in Japan.</title>
        <authorList>
            <person name="Ogata Y."/>
            <person name="Watanabe K."/>
            <person name="Takemine S."/>
            <person name="Shindo C."/>
            <person name="Kurokawa R."/>
            <person name="Suda W."/>
        </authorList>
    </citation>
    <scope>NUCLEOTIDE SEQUENCE [LARGE SCALE GENOMIC DNA]</scope>
    <source>
        <strain evidence="3 4">KF032</strain>
    </source>
</reference>
<keyword evidence="1" id="KW-0472">Membrane</keyword>
<evidence type="ECO:0000313" key="4">
    <source>
        <dbReference type="Proteomes" id="UP001211204"/>
    </source>
</evidence>
<accession>A0ABM8CL71</accession>
<keyword evidence="1" id="KW-0812">Transmembrane</keyword>
<proteinExistence type="predicted"/>
<name>A0ABM8CL71_9BURK</name>
<evidence type="ECO:0000259" key="2">
    <source>
        <dbReference type="Pfam" id="PF11127"/>
    </source>
</evidence>
<dbReference type="InterPro" id="IPR021309">
    <property type="entry name" value="YgaP-like_TM"/>
</dbReference>
<dbReference type="EMBL" id="AP026974">
    <property type="protein sequence ID" value="BDT78584.1"/>
    <property type="molecule type" value="Genomic_DNA"/>
</dbReference>
<organism evidence="3 4">
    <name type="scientific">Polynucleobacter yangtzensis</name>
    <dbReference type="NCBI Taxonomy" id="1743159"/>
    <lineage>
        <taxon>Bacteria</taxon>
        <taxon>Pseudomonadati</taxon>
        <taxon>Pseudomonadota</taxon>
        <taxon>Betaproteobacteria</taxon>
        <taxon>Burkholderiales</taxon>
        <taxon>Burkholderiaceae</taxon>
        <taxon>Polynucleobacter</taxon>
    </lineage>
</organism>
<feature type="domain" description="Inner membrane protein YgaP-like transmembrane" evidence="2">
    <location>
        <begin position="1"/>
        <end position="61"/>
    </location>
</feature>
<dbReference type="RefSeq" id="WP_281745814.1">
    <property type="nucleotide sequence ID" value="NZ_AP026974.1"/>
</dbReference>
<sequence length="72" mass="7273">MKCNVGGIDRVLRIAVGLVLVGLAASNIVGAWGWIGIVPLATGLFRFCPLYPVFGINSCGTGSDCGGGGCCK</sequence>
<keyword evidence="1" id="KW-1133">Transmembrane helix</keyword>